<proteinExistence type="predicted"/>
<feature type="region of interest" description="Disordered" evidence="1">
    <location>
        <begin position="22"/>
        <end position="74"/>
    </location>
</feature>
<evidence type="ECO:0000313" key="2">
    <source>
        <dbReference type="EMBL" id="KAI0491495.1"/>
    </source>
</evidence>
<accession>A0A8T3AAX2</accession>
<evidence type="ECO:0000313" key="3">
    <source>
        <dbReference type="Proteomes" id="UP000829196"/>
    </source>
</evidence>
<comment type="caution">
    <text evidence="2">The sequence shown here is derived from an EMBL/GenBank/DDBJ whole genome shotgun (WGS) entry which is preliminary data.</text>
</comment>
<organism evidence="2 3">
    <name type="scientific">Dendrobium nobile</name>
    <name type="common">Orchid</name>
    <dbReference type="NCBI Taxonomy" id="94219"/>
    <lineage>
        <taxon>Eukaryota</taxon>
        <taxon>Viridiplantae</taxon>
        <taxon>Streptophyta</taxon>
        <taxon>Embryophyta</taxon>
        <taxon>Tracheophyta</taxon>
        <taxon>Spermatophyta</taxon>
        <taxon>Magnoliopsida</taxon>
        <taxon>Liliopsida</taxon>
        <taxon>Asparagales</taxon>
        <taxon>Orchidaceae</taxon>
        <taxon>Epidendroideae</taxon>
        <taxon>Malaxideae</taxon>
        <taxon>Dendrobiinae</taxon>
        <taxon>Dendrobium</taxon>
    </lineage>
</organism>
<gene>
    <name evidence="2" type="ORF">KFK09_025755</name>
</gene>
<keyword evidence="3" id="KW-1185">Reference proteome</keyword>
<dbReference type="EMBL" id="JAGYWB010000018">
    <property type="protein sequence ID" value="KAI0491495.1"/>
    <property type="molecule type" value="Genomic_DNA"/>
</dbReference>
<sequence length="74" mass="8051">MGIGASSSLLGLNFGDQRCSINGLPRMNQGPPDSTISRSSAVVNLSRKNPSARERRVKEPLRGQSFNMDFRSLS</sequence>
<feature type="compositionally biased region" description="Polar residues" evidence="1">
    <location>
        <begin position="31"/>
        <end position="49"/>
    </location>
</feature>
<protein>
    <submittedName>
        <fullName evidence="2">Uncharacterized protein</fullName>
    </submittedName>
</protein>
<feature type="compositionally biased region" description="Basic and acidic residues" evidence="1">
    <location>
        <begin position="51"/>
        <end position="61"/>
    </location>
</feature>
<dbReference type="AlphaFoldDB" id="A0A8T3AAX2"/>
<evidence type="ECO:0000256" key="1">
    <source>
        <dbReference type="SAM" id="MobiDB-lite"/>
    </source>
</evidence>
<reference evidence="2" key="1">
    <citation type="journal article" date="2022" name="Front. Genet.">
        <title>Chromosome-Scale Assembly of the Dendrobium nobile Genome Provides Insights Into the Molecular Mechanism of the Biosynthesis of the Medicinal Active Ingredient of Dendrobium.</title>
        <authorList>
            <person name="Xu Q."/>
            <person name="Niu S.-C."/>
            <person name="Li K.-L."/>
            <person name="Zheng P.-J."/>
            <person name="Zhang X.-J."/>
            <person name="Jia Y."/>
            <person name="Liu Y."/>
            <person name="Niu Y.-X."/>
            <person name="Yu L.-H."/>
            <person name="Chen D.-F."/>
            <person name="Zhang G.-Q."/>
        </authorList>
    </citation>
    <scope>NUCLEOTIDE SEQUENCE</scope>
    <source>
        <tissue evidence="2">Leaf</tissue>
    </source>
</reference>
<name>A0A8T3AAX2_DENNO</name>
<dbReference type="Proteomes" id="UP000829196">
    <property type="component" value="Unassembled WGS sequence"/>
</dbReference>